<dbReference type="InterPro" id="IPR035986">
    <property type="entry name" value="PKD_dom_sf"/>
</dbReference>
<gene>
    <name evidence="7" type="ORF">P0Y53_19670</name>
</gene>
<organism evidence="7 8">
    <name type="scientific">Candidatus Pseudobacter hemicellulosilyticus</name>
    <dbReference type="NCBI Taxonomy" id="3121375"/>
    <lineage>
        <taxon>Bacteria</taxon>
        <taxon>Pseudomonadati</taxon>
        <taxon>Bacteroidota</taxon>
        <taxon>Chitinophagia</taxon>
        <taxon>Chitinophagales</taxon>
        <taxon>Chitinophagaceae</taxon>
        <taxon>Pseudobacter</taxon>
    </lineage>
</organism>
<proteinExistence type="predicted"/>
<evidence type="ECO:0000256" key="3">
    <source>
        <dbReference type="ARBA" id="ARBA00022737"/>
    </source>
</evidence>
<dbReference type="NCBIfam" id="TIGR04131">
    <property type="entry name" value="Bac_Flav_CTERM"/>
    <property type="match status" value="1"/>
</dbReference>
<evidence type="ECO:0000256" key="1">
    <source>
        <dbReference type="ARBA" id="ARBA00004141"/>
    </source>
</evidence>
<dbReference type="InterPro" id="IPR022409">
    <property type="entry name" value="PKD/Chitinase_dom"/>
</dbReference>
<keyword evidence="5" id="KW-0472">Membrane</keyword>
<dbReference type="InterPro" id="IPR013783">
    <property type="entry name" value="Ig-like_fold"/>
</dbReference>
<dbReference type="PANTHER" id="PTHR46730">
    <property type="entry name" value="POLYCYSTIN-1"/>
    <property type="match status" value="1"/>
</dbReference>
<comment type="subcellular location">
    <subcellularLocation>
        <location evidence="1">Membrane</location>
        <topology evidence="1">Multi-pass membrane protein</topology>
    </subcellularLocation>
</comment>
<dbReference type="GO" id="GO:0006816">
    <property type="term" value="P:calcium ion transport"/>
    <property type="evidence" value="ECO:0007669"/>
    <property type="project" value="TreeGrafter"/>
</dbReference>
<feature type="domain" description="PKD" evidence="6">
    <location>
        <begin position="1020"/>
        <end position="1076"/>
    </location>
</feature>
<keyword evidence="3" id="KW-0677">Repeat</keyword>
<dbReference type="InterPro" id="IPR000601">
    <property type="entry name" value="PKD_dom"/>
</dbReference>
<feature type="domain" description="PKD" evidence="6">
    <location>
        <begin position="1095"/>
        <end position="1150"/>
    </location>
</feature>
<dbReference type="Pfam" id="PF13585">
    <property type="entry name" value="CHU_C"/>
    <property type="match status" value="1"/>
</dbReference>
<protein>
    <submittedName>
        <fullName evidence="7">PKD domain-containing protein</fullName>
    </submittedName>
</protein>
<dbReference type="CDD" id="cd00146">
    <property type="entry name" value="PKD"/>
    <property type="match status" value="10"/>
</dbReference>
<dbReference type="Gene3D" id="2.60.40.10">
    <property type="entry name" value="Immunoglobulins"/>
    <property type="match status" value="11"/>
</dbReference>
<dbReference type="PANTHER" id="PTHR46730:SF4">
    <property type="entry name" value="POLYCYSTIC KIDNEY DISEASE PROTEIN 1-LIKE 1"/>
    <property type="match status" value="1"/>
</dbReference>
<dbReference type="Proteomes" id="UP001220610">
    <property type="component" value="Chromosome"/>
</dbReference>
<dbReference type="Pfam" id="PF18911">
    <property type="entry name" value="PKD_4"/>
    <property type="match status" value="10"/>
</dbReference>
<feature type="domain" description="PKD" evidence="6">
    <location>
        <begin position="117"/>
        <end position="206"/>
    </location>
</feature>
<evidence type="ECO:0000259" key="6">
    <source>
        <dbReference type="PROSITE" id="PS50093"/>
    </source>
</evidence>
<evidence type="ECO:0000256" key="2">
    <source>
        <dbReference type="ARBA" id="ARBA00022692"/>
    </source>
</evidence>
<feature type="domain" description="PKD" evidence="6">
    <location>
        <begin position="35"/>
        <end position="113"/>
    </location>
</feature>
<name>A0AAJ5WPU0_9BACT</name>
<evidence type="ECO:0000256" key="4">
    <source>
        <dbReference type="ARBA" id="ARBA00022989"/>
    </source>
</evidence>
<dbReference type="GO" id="GO:0005261">
    <property type="term" value="F:monoatomic cation channel activity"/>
    <property type="evidence" value="ECO:0007669"/>
    <property type="project" value="TreeGrafter"/>
</dbReference>
<feature type="domain" description="PKD" evidence="6">
    <location>
        <begin position="904"/>
        <end position="991"/>
    </location>
</feature>
<reference evidence="7" key="1">
    <citation type="submission" date="2023-03" db="EMBL/GenBank/DDBJ databases">
        <title>Andean soil-derived lignocellulolytic bacterial consortium as a source of novel taxa and putative plastic-active enzymes.</title>
        <authorList>
            <person name="Diaz-Garcia L."/>
            <person name="Chuvochina M."/>
            <person name="Feuerriegel G."/>
            <person name="Bunk B."/>
            <person name="Sproer C."/>
            <person name="Streit W.R."/>
            <person name="Rodriguez L.M."/>
            <person name="Overmann J."/>
            <person name="Jimenez D.J."/>
        </authorList>
    </citation>
    <scope>NUCLEOTIDE SEQUENCE</scope>
    <source>
        <strain evidence="7">MAG 7</strain>
    </source>
</reference>
<keyword evidence="2" id="KW-0812">Transmembrane</keyword>
<dbReference type="InterPro" id="IPR026341">
    <property type="entry name" value="T9SS_type_B"/>
</dbReference>
<dbReference type="SMART" id="SM00089">
    <property type="entry name" value="PKD"/>
    <property type="match status" value="13"/>
</dbReference>
<dbReference type="EMBL" id="CP119311">
    <property type="protein sequence ID" value="WEK34711.1"/>
    <property type="molecule type" value="Genomic_DNA"/>
</dbReference>
<sequence length="1484" mass="159050">MKSKKPNHLLSFCWRSGAAFLLYFLATCPTLYAQLKANFTIDKTGGCSPLTVSFTNTSTGASPTATWHWDLGNGNQASTRDAGAIYTQEQEYTITLTVTDGQETSTFSRQLTVYQRPAADFSVSKARVCLPDPAVFTGSSAAGSGAITSYYWDFGDGNTQKSTTPVQSHQYVQDNIYSVSLTVTNSYGCHHSIQKQQVVEARVGINALFAATKEVLCQPGDPVSFPNLSSGPGPLIYSWDFGDGQQSNTESPTHVYGQKGTYTVNLTASNAYGCTSSAPSVEVNVANYSTDFSVPSPICTQTLTQFASLSNPIPDPYTSSWEIDGSLYTYGNTAQYPFYTPGTHTVSLTNTFGSCTQTTTKQVIVQPEPDIRPFSTTLNGSCGAPVTVNFKDNTTDAVSWKWQLTGNANGPGSTLQQPAYTYTSNGLWVVQLTVSNAIGCSAELVQTVNIQPPTVSISYSSSSSTNGLRSCGPLTVQFTSSNSEPIAQYQWDFGDGGTAGTANPQHTFSIAGKYQVKMSYTTVSGCTGTVYLNGIAVSKVPKLDFTASATEVCGDQPVVFTLQPNDASVTLFTWDMGEWPIVSTPGPSNSQLFRYHEAGYKTIKLTAKNENCDTIITKTNYIRVLPPEPIISQQLNTCDGTRGELTLTHSSIGANTVTWDFGDGQSQSTPATTLTVKHTYARTGTYTIKLTAVKDQCSVSTSTMADVLLKQQPRLTSNQTVVCKDGVFSFVLSNLENNPRPQYSWQEMYYYSGREYGDNSQHMGPVTPGYIEKYKVPVNGQLQYLDEKQDKIRFILTSNIFGCQDTTNYIPFTVQGVNAGFEVVKDKQCYQQAVEFRDTSKSIGSTITSISWDFGDGSTATGAGAIQHTYSNPGRSYVRLTATDGSGCNSATAYYGQAVEVYGPKAAFTSSATSVQLNGTVRFTNNSKTYNNIGTLYEWNFGDGSTASTYDAIHQYRAAGIYTVVLKATDPNTGCESFAPPVAITVAPFSTAFTVTTTAITGKNCAPVLASFRNNSTGFAAVSWDFGDGITSHVVNPSHIYEKAGKYMVTLTVYDGLGFPAQHQQEVVISMPEAVLQTVAAEGCIGHSPTLNAIGEKTSSYTWDLGDGRVLQSPDSTAQFSYTAPGEYRPSVLLSDGSGCIASATAADKVIIHPDPVVSISPAQPGICLGASTPLLASGGATYQWTPATGLSDAGIANPLASPRINTTYTVKAKDALGCTGSSKVTVQVVQPVALQLPATARVCAGNELTLQASGADQYSWIFDTDGLSAIDIPNPIAKPQQSITYTLKGSDTYGCFNDTARIAITVLPVPTVYAGTDQEVFAGNTFPLQPVYSSDVTRWAWEPAQYLSCSNCPAPVVTPLASKAYALTVYNQHNCKATDTVLVTLLCAENRIAIPNVFSPNNDGVNDTWTIKGISEVKHVVLFNRYGQKVFERSQFIAGSANGSWDGNFNGYPQPPGSYVYIVELQCPGGGVFTKKGSLVLVR</sequence>
<dbReference type="SUPFAM" id="SSF49299">
    <property type="entry name" value="PKD domain"/>
    <property type="match status" value="12"/>
</dbReference>
<evidence type="ECO:0000256" key="5">
    <source>
        <dbReference type="ARBA" id="ARBA00023136"/>
    </source>
</evidence>
<feature type="domain" description="PKD" evidence="6">
    <location>
        <begin position="658"/>
        <end position="692"/>
    </location>
</feature>
<dbReference type="GO" id="GO:0005886">
    <property type="term" value="C:plasma membrane"/>
    <property type="evidence" value="ECO:0007669"/>
    <property type="project" value="TreeGrafter"/>
</dbReference>
<keyword evidence="4" id="KW-1133">Transmembrane helix</keyword>
<evidence type="ECO:0000313" key="7">
    <source>
        <dbReference type="EMBL" id="WEK34711.1"/>
    </source>
</evidence>
<accession>A0AAJ5WPU0</accession>
<feature type="domain" description="PKD" evidence="6">
    <location>
        <begin position="223"/>
        <end position="290"/>
    </location>
</feature>
<evidence type="ECO:0000313" key="8">
    <source>
        <dbReference type="Proteomes" id="UP001220610"/>
    </source>
</evidence>
<feature type="domain" description="PKD" evidence="6">
    <location>
        <begin position="839"/>
        <end position="893"/>
    </location>
</feature>
<feature type="domain" description="PKD" evidence="6">
    <location>
        <begin position="473"/>
        <end position="525"/>
    </location>
</feature>
<dbReference type="PROSITE" id="PS50093">
    <property type="entry name" value="PKD"/>
    <property type="match status" value="10"/>
</dbReference>
<feature type="domain" description="PKD" evidence="6">
    <location>
        <begin position="369"/>
        <end position="457"/>
    </location>
</feature>